<keyword evidence="1" id="KW-0732">Signal</keyword>
<evidence type="ECO:0008006" key="4">
    <source>
        <dbReference type="Google" id="ProtNLM"/>
    </source>
</evidence>
<organism evidence="2 3">
    <name type="scientific">Silvanigrella paludirubra</name>
    <dbReference type="NCBI Taxonomy" id="2499159"/>
    <lineage>
        <taxon>Bacteria</taxon>
        <taxon>Pseudomonadati</taxon>
        <taxon>Bdellovibrionota</taxon>
        <taxon>Oligoflexia</taxon>
        <taxon>Silvanigrellales</taxon>
        <taxon>Silvanigrellaceae</taxon>
        <taxon>Silvanigrella</taxon>
    </lineage>
</organism>
<sequence length="189" mass="20175">MYTKILPILLMSSFSCFAFADSWLPDFPGNYSPTDGYWGDWGSSERCPQGQYVDSYMLKSEGAQGNGDDSALNGIALHCSGGSNVTSTVSKWGSWGYPAYCSGPVTGFAIQIEAPQGDGDDTAANDVALMCRNGNVARAEAKTHWGNWSNFQFCPSGQVVVGLMTRVERPQGDGDDSGLNGVRMICGNP</sequence>
<feature type="signal peptide" evidence="1">
    <location>
        <begin position="1"/>
        <end position="20"/>
    </location>
</feature>
<evidence type="ECO:0000256" key="1">
    <source>
        <dbReference type="SAM" id="SignalP"/>
    </source>
</evidence>
<evidence type="ECO:0000313" key="3">
    <source>
        <dbReference type="Proteomes" id="UP000437748"/>
    </source>
</evidence>
<keyword evidence="3" id="KW-1185">Reference proteome</keyword>
<accession>A0A6N6VNM8</accession>
<feature type="chain" id="PRO_5026980839" description="Vitelline membrane outer layer protein I (VOMI)" evidence="1">
    <location>
        <begin position="21"/>
        <end position="189"/>
    </location>
</feature>
<dbReference type="GO" id="GO:0005615">
    <property type="term" value="C:extracellular space"/>
    <property type="evidence" value="ECO:0007669"/>
    <property type="project" value="TreeGrafter"/>
</dbReference>
<dbReference type="CDD" id="cd00220">
    <property type="entry name" value="VMO-I"/>
    <property type="match status" value="1"/>
</dbReference>
<gene>
    <name evidence="2" type="ORF">GCL60_13190</name>
</gene>
<protein>
    <recommendedName>
        <fullName evidence="4">Vitelline membrane outer layer protein I (VOMI)</fullName>
    </recommendedName>
</protein>
<dbReference type="AlphaFoldDB" id="A0A6N6VNM8"/>
<dbReference type="InterPro" id="IPR036706">
    <property type="entry name" value="VOMI_sf"/>
</dbReference>
<evidence type="ECO:0000313" key="2">
    <source>
        <dbReference type="EMBL" id="KAB8036793.1"/>
    </source>
</evidence>
<dbReference type="RefSeq" id="WP_153421208.1">
    <property type="nucleotide sequence ID" value="NZ_WFLM01000005.1"/>
</dbReference>
<dbReference type="OrthoDB" id="6402666at2"/>
<dbReference type="Proteomes" id="UP000437748">
    <property type="component" value="Unassembled WGS sequence"/>
</dbReference>
<dbReference type="PROSITE" id="PS51257">
    <property type="entry name" value="PROKAR_LIPOPROTEIN"/>
    <property type="match status" value="1"/>
</dbReference>
<dbReference type="SUPFAM" id="SSF51092">
    <property type="entry name" value="Vitelline membrane outer protein-I (VMO-I)"/>
    <property type="match status" value="1"/>
</dbReference>
<dbReference type="PANTHER" id="PTHR18841">
    <property type="entry name" value="VITELLINE MEMBRANE OUTER LAYER PROTEIN I-RELATED"/>
    <property type="match status" value="1"/>
</dbReference>
<name>A0A6N6VNM8_9BACT</name>
<comment type="caution">
    <text evidence="2">The sequence shown here is derived from an EMBL/GenBank/DDBJ whole genome shotgun (WGS) entry which is preliminary data.</text>
</comment>
<dbReference type="EMBL" id="WFLM01000005">
    <property type="protein sequence ID" value="KAB8036793.1"/>
    <property type="molecule type" value="Genomic_DNA"/>
</dbReference>
<dbReference type="InterPro" id="IPR005515">
    <property type="entry name" value="VOMI"/>
</dbReference>
<reference evidence="2 3" key="1">
    <citation type="submission" date="2019-10" db="EMBL/GenBank/DDBJ databases">
        <title>New species of Slilvanegrellaceae.</title>
        <authorList>
            <person name="Pitt A."/>
            <person name="Hahn M.W."/>
        </authorList>
    </citation>
    <scope>NUCLEOTIDE SEQUENCE [LARGE SCALE GENOMIC DNA]</scope>
    <source>
        <strain evidence="2 3">SP-Ram-0.45-NSY-1</strain>
    </source>
</reference>
<dbReference type="PANTHER" id="PTHR18841:SF0">
    <property type="entry name" value="VITELLINE MEMBRANE OUTER LAYER 1 HOMOLOG A-RELATED"/>
    <property type="match status" value="1"/>
</dbReference>
<dbReference type="Gene3D" id="2.100.10.20">
    <property type="entry name" value="Vitelline membrane outer layer protein I (VOMI)"/>
    <property type="match status" value="1"/>
</dbReference>
<dbReference type="Pfam" id="PF03762">
    <property type="entry name" value="VOMI"/>
    <property type="match status" value="1"/>
</dbReference>
<proteinExistence type="predicted"/>